<dbReference type="InterPro" id="IPR036396">
    <property type="entry name" value="Cyt_P450_sf"/>
</dbReference>
<accession>A0AA35WNR7</accession>
<evidence type="ECO:0000256" key="6">
    <source>
        <dbReference type="ARBA" id="ARBA00023033"/>
    </source>
</evidence>
<reference evidence="8" key="1">
    <citation type="submission" date="2023-03" db="EMBL/GenBank/DDBJ databases">
        <authorList>
            <person name="Steffen K."/>
            <person name="Cardenas P."/>
        </authorList>
    </citation>
    <scope>NUCLEOTIDE SEQUENCE</scope>
</reference>
<dbReference type="CDD" id="cd20625">
    <property type="entry name" value="CYP164-like"/>
    <property type="match status" value="1"/>
</dbReference>
<comment type="similarity">
    <text evidence="1 7">Belongs to the cytochrome P450 family.</text>
</comment>
<evidence type="ECO:0000256" key="7">
    <source>
        <dbReference type="RuleBase" id="RU000461"/>
    </source>
</evidence>
<keyword evidence="2 7" id="KW-0349">Heme</keyword>
<dbReference type="Proteomes" id="UP001174909">
    <property type="component" value="Unassembled WGS sequence"/>
</dbReference>
<dbReference type="Gene3D" id="1.10.630.10">
    <property type="entry name" value="Cytochrome P450"/>
    <property type="match status" value="1"/>
</dbReference>
<evidence type="ECO:0000313" key="9">
    <source>
        <dbReference type="Proteomes" id="UP001174909"/>
    </source>
</evidence>
<evidence type="ECO:0000256" key="1">
    <source>
        <dbReference type="ARBA" id="ARBA00010617"/>
    </source>
</evidence>
<evidence type="ECO:0000313" key="8">
    <source>
        <dbReference type="EMBL" id="CAI8020757.1"/>
    </source>
</evidence>
<proteinExistence type="inferred from homology"/>
<dbReference type="InterPro" id="IPR017972">
    <property type="entry name" value="Cyt_P450_CS"/>
</dbReference>
<evidence type="ECO:0000256" key="3">
    <source>
        <dbReference type="ARBA" id="ARBA00022723"/>
    </source>
</evidence>
<evidence type="ECO:0000256" key="5">
    <source>
        <dbReference type="ARBA" id="ARBA00023004"/>
    </source>
</evidence>
<comment type="caution">
    <text evidence="8">The sequence shown here is derived from an EMBL/GenBank/DDBJ whole genome shotgun (WGS) entry which is preliminary data.</text>
</comment>
<organism evidence="8 9">
    <name type="scientific">Geodia barretti</name>
    <name type="common">Barrett's horny sponge</name>
    <dbReference type="NCBI Taxonomy" id="519541"/>
    <lineage>
        <taxon>Eukaryota</taxon>
        <taxon>Metazoa</taxon>
        <taxon>Porifera</taxon>
        <taxon>Demospongiae</taxon>
        <taxon>Heteroscleromorpha</taxon>
        <taxon>Tetractinellida</taxon>
        <taxon>Astrophorina</taxon>
        <taxon>Geodiidae</taxon>
        <taxon>Geodia</taxon>
    </lineage>
</organism>
<protein>
    <submittedName>
        <fullName evidence="8">Biotin biosynthesis cytochrome P450</fullName>
    </submittedName>
</protein>
<sequence>MGQFDPLLTSHEFAQNPYPTYHLLRREAPIYWSDLWGCWILTRHRDIVSTLQNPKRFSSVGRLTAAMELPQPVREQVQPLVRHYSQGLINVDPPDHTRLRQLVHKAFLPGTVSAMAGYVEGIVERLIEEAQPRGKMDIIWDFAYPLPVTVIAKLMGVPAADHGKLKRWSGKIVEFMATPKPAPEVLMSSQDALLALQDYFRSTFRRRRVEPRDDLISALVAAEEAGERLTEEELISTCVTLLIGGHETTTYLISSGVLALIQHPEQLRKLRANPDGARMAVEEMLRYEGPFQRNRRLATEAVELDSHLIEKGQLVVQMLGAANRDPAVFPNPDSFDIERHPNRHVSFGHGPHFCVGAPLARLEAPIAINALLRRLPNLELATDELVWKNTVFRGLERLPVTFG</sequence>
<dbReference type="EMBL" id="CASHTH010001846">
    <property type="protein sequence ID" value="CAI8020757.1"/>
    <property type="molecule type" value="Genomic_DNA"/>
</dbReference>
<dbReference type="FunFam" id="1.10.630.10:FF:000018">
    <property type="entry name" value="Cytochrome P450 monooxygenase"/>
    <property type="match status" value="1"/>
</dbReference>
<dbReference type="SUPFAM" id="SSF48264">
    <property type="entry name" value="Cytochrome P450"/>
    <property type="match status" value="1"/>
</dbReference>
<evidence type="ECO:0000256" key="4">
    <source>
        <dbReference type="ARBA" id="ARBA00023002"/>
    </source>
</evidence>
<dbReference type="PROSITE" id="PS00086">
    <property type="entry name" value="CYTOCHROME_P450"/>
    <property type="match status" value="1"/>
</dbReference>
<dbReference type="GO" id="GO:0020037">
    <property type="term" value="F:heme binding"/>
    <property type="evidence" value="ECO:0007669"/>
    <property type="project" value="InterPro"/>
</dbReference>
<dbReference type="PANTHER" id="PTHR46696">
    <property type="entry name" value="P450, PUTATIVE (EUROFUNG)-RELATED"/>
    <property type="match status" value="1"/>
</dbReference>
<dbReference type="PANTHER" id="PTHR46696:SF1">
    <property type="entry name" value="CYTOCHROME P450 YJIB-RELATED"/>
    <property type="match status" value="1"/>
</dbReference>
<dbReference type="GO" id="GO:0005506">
    <property type="term" value="F:iron ion binding"/>
    <property type="evidence" value="ECO:0007669"/>
    <property type="project" value="InterPro"/>
</dbReference>
<keyword evidence="3 7" id="KW-0479">Metal-binding</keyword>
<evidence type="ECO:0000256" key="2">
    <source>
        <dbReference type="ARBA" id="ARBA00022617"/>
    </source>
</evidence>
<dbReference type="Pfam" id="PF00067">
    <property type="entry name" value="p450"/>
    <property type="match status" value="1"/>
</dbReference>
<dbReference type="InterPro" id="IPR001128">
    <property type="entry name" value="Cyt_P450"/>
</dbReference>
<dbReference type="GO" id="GO:0004497">
    <property type="term" value="F:monooxygenase activity"/>
    <property type="evidence" value="ECO:0007669"/>
    <property type="project" value="UniProtKB-KW"/>
</dbReference>
<keyword evidence="6 7" id="KW-0503">Monooxygenase</keyword>
<keyword evidence="4 7" id="KW-0560">Oxidoreductase</keyword>
<dbReference type="PRINTS" id="PR00359">
    <property type="entry name" value="BP450"/>
</dbReference>
<dbReference type="AlphaFoldDB" id="A0AA35WNR7"/>
<dbReference type="InterPro" id="IPR002397">
    <property type="entry name" value="Cyt_P450_B"/>
</dbReference>
<dbReference type="GO" id="GO:0016705">
    <property type="term" value="F:oxidoreductase activity, acting on paired donors, with incorporation or reduction of molecular oxygen"/>
    <property type="evidence" value="ECO:0007669"/>
    <property type="project" value="InterPro"/>
</dbReference>
<name>A0AA35WNR7_GEOBA</name>
<keyword evidence="5 7" id="KW-0408">Iron</keyword>
<keyword evidence="9" id="KW-1185">Reference proteome</keyword>
<gene>
    <name evidence="8" type="ORF">GBAR_LOCUS12386</name>
</gene>
<dbReference type="PRINTS" id="PR00385">
    <property type="entry name" value="P450"/>
</dbReference>